<feature type="region of interest" description="Disordered" evidence="1">
    <location>
        <begin position="98"/>
        <end position="134"/>
    </location>
</feature>
<dbReference type="InterPro" id="IPR019734">
    <property type="entry name" value="TPR_rpt"/>
</dbReference>
<dbReference type="SUPFAM" id="SSF48452">
    <property type="entry name" value="TPR-like"/>
    <property type="match status" value="2"/>
</dbReference>
<proteinExistence type="predicted"/>
<dbReference type="EMBL" id="JABEBT010000111">
    <property type="protein sequence ID" value="KAF7632147.1"/>
    <property type="molecule type" value="Genomic_DNA"/>
</dbReference>
<accession>A0A8S9ZFQ5</accession>
<comment type="caution">
    <text evidence="2">The sequence shown here is derived from an EMBL/GenBank/DDBJ whole genome shotgun (WGS) entry which is preliminary data.</text>
</comment>
<dbReference type="Proteomes" id="UP000605970">
    <property type="component" value="Unassembled WGS sequence"/>
</dbReference>
<organism evidence="2 3">
    <name type="scientific">Meloidogyne graminicola</name>
    <dbReference type="NCBI Taxonomy" id="189291"/>
    <lineage>
        <taxon>Eukaryota</taxon>
        <taxon>Metazoa</taxon>
        <taxon>Ecdysozoa</taxon>
        <taxon>Nematoda</taxon>
        <taxon>Chromadorea</taxon>
        <taxon>Rhabditida</taxon>
        <taxon>Tylenchina</taxon>
        <taxon>Tylenchomorpha</taxon>
        <taxon>Tylenchoidea</taxon>
        <taxon>Meloidogynidae</taxon>
        <taxon>Meloidogyninae</taxon>
        <taxon>Meloidogyne</taxon>
    </lineage>
</organism>
<evidence type="ECO:0000313" key="3">
    <source>
        <dbReference type="Proteomes" id="UP000605970"/>
    </source>
</evidence>
<dbReference type="GO" id="GO:1905515">
    <property type="term" value="P:non-motile cilium assembly"/>
    <property type="evidence" value="ECO:0007669"/>
    <property type="project" value="InterPro"/>
</dbReference>
<protein>
    <recommendedName>
        <fullName evidence="4">Tetratricopeptide repeat protein 8</fullName>
    </recommendedName>
</protein>
<dbReference type="InterPro" id="IPR011990">
    <property type="entry name" value="TPR-like_helical_dom_sf"/>
</dbReference>
<dbReference type="PANTHER" id="PTHR44177">
    <property type="entry name" value="TETRATRICOPEPTIDE REPEAT PROTEIN 8"/>
    <property type="match status" value="1"/>
</dbReference>
<dbReference type="GO" id="GO:0034464">
    <property type="term" value="C:BBSome"/>
    <property type="evidence" value="ECO:0007669"/>
    <property type="project" value="InterPro"/>
</dbReference>
<dbReference type="Pfam" id="PF13181">
    <property type="entry name" value="TPR_8"/>
    <property type="match status" value="1"/>
</dbReference>
<evidence type="ECO:0000313" key="2">
    <source>
        <dbReference type="EMBL" id="KAF7632147.1"/>
    </source>
</evidence>
<dbReference type="InterPro" id="IPR028796">
    <property type="entry name" value="BBS8"/>
</dbReference>
<dbReference type="CDD" id="cd21341">
    <property type="entry name" value="TTC8_N"/>
    <property type="match status" value="1"/>
</dbReference>
<evidence type="ECO:0008006" key="4">
    <source>
        <dbReference type="Google" id="ProtNLM"/>
    </source>
</evidence>
<dbReference type="GO" id="GO:0036064">
    <property type="term" value="C:ciliary basal body"/>
    <property type="evidence" value="ECO:0007669"/>
    <property type="project" value="TreeGrafter"/>
</dbReference>
<name>A0A8S9ZFQ5_9BILA</name>
<gene>
    <name evidence="2" type="ORF">Mgra_00008459</name>
</gene>
<dbReference type="AlphaFoldDB" id="A0A8S9ZFQ5"/>
<sequence length="455" mass="51561">MQQIIRKNSLDQAAWSLKLSCFAEQVYVDELENEEAGLADTFMDLGTGVTTAARPGTSLYRPLTGNVGGSPAVRIHRSSDYNWIQPLLLVLPRTASGRPLSGMQRPESRLKTGSMEQMLRTSRTSKTARPVSSSTARQARLGTASMLSKSEDSFINLARLNIAKYARAKSVNRSLFDYVFLHEADMRTSQQVIGIATIAQRSSLNEENDWYWPNQLGKCYYRMGMIRDAENQFILSLQRCPMVETYILLGKCYRRLDQPLSCVERLKNGLEQFPNEPTLLTNLARIYEDIGDTERSLIYYKLLLKQDASNVEGIACLGAHIFYEGRPEIALKFYRRILQMGVNNAELYINLALCCFYCQQFDLACGCLERAHSIADQSVQADLWYNTAHIAMAHCDLKMAERCLRLALAADVNHAESLIGNYAECHNSLKRSLELFPEHFYSKKLIQKVEIILKS</sequence>
<dbReference type="OrthoDB" id="421121at2759"/>
<keyword evidence="3" id="KW-1185">Reference proteome</keyword>
<dbReference type="PANTHER" id="PTHR44177:SF1">
    <property type="entry name" value="TETRATRICOPEPTIDE REPEAT PROTEIN 8"/>
    <property type="match status" value="1"/>
</dbReference>
<evidence type="ECO:0000256" key="1">
    <source>
        <dbReference type="SAM" id="MobiDB-lite"/>
    </source>
</evidence>
<feature type="compositionally biased region" description="Polar residues" evidence="1">
    <location>
        <begin position="119"/>
        <end position="134"/>
    </location>
</feature>
<dbReference type="Gene3D" id="1.25.40.10">
    <property type="entry name" value="Tetratricopeptide repeat domain"/>
    <property type="match status" value="1"/>
</dbReference>
<dbReference type="SMART" id="SM00028">
    <property type="entry name" value="TPR"/>
    <property type="match status" value="5"/>
</dbReference>
<reference evidence="2" key="1">
    <citation type="journal article" date="2020" name="Ecol. Evol.">
        <title>Genome structure and content of the rice root-knot nematode (Meloidogyne graminicola).</title>
        <authorList>
            <person name="Phan N.T."/>
            <person name="Danchin E.G.J."/>
            <person name="Klopp C."/>
            <person name="Perfus-Barbeoch L."/>
            <person name="Kozlowski D.K."/>
            <person name="Koutsovoulos G.D."/>
            <person name="Lopez-Roques C."/>
            <person name="Bouchez O."/>
            <person name="Zahm M."/>
            <person name="Besnard G."/>
            <person name="Bellafiore S."/>
        </authorList>
    </citation>
    <scope>NUCLEOTIDE SEQUENCE</scope>
    <source>
        <strain evidence="2">VN-18</strain>
    </source>
</reference>
<dbReference type="GO" id="GO:0097730">
    <property type="term" value="C:non-motile cilium"/>
    <property type="evidence" value="ECO:0007669"/>
    <property type="project" value="TreeGrafter"/>
</dbReference>